<sequence>MSDPTKPDASVDFRKRSACTPEEALRYLSVYFATVDLVSEALGKFQILAADATTVSQRSLYRAKALEAERDLELLKNQRRAFLQEEAAIRPPSEAVVAESEKRAQALANVAAKEAKATSVVKLLGEGITAFTRLGDTAGRLIVETQAV</sequence>
<protein>
    <submittedName>
        <fullName evidence="2">Uncharacterized protein</fullName>
    </submittedName>
</protein>
<reference evidence="2 3" key="1">
    <citation type="submission" date="2018-12" db="EMBL/GenBank/DDBJ databases">
        <title>The whole draft genome of Aquabacterium sp. SJQ9.</title>
        <authorList>
            <person name="Sun L."/>
            <person name="Gao X."/>
            <person name="Chen W."/>
            <person name="Huang K."/>
        </authorList>
    </citation>
    <scope>NUCLEOTIDE SEQUENCE [LARGE SCALE GENOMIC DNA]</scope>
    <source>
        <strain evidence="2 3">SJQ9</strain>
    </source>
</reference>
<gene>
    <name evidence="2" type="ORF">EIP75_23670</name>
</gene>
<dbReference type="RefSeq" id="WP_125245651.1">
    <property type="nucleotide sequence ID" value="NZ_RSED01000048.1"/>
</dbReference>
<evidence type="ECO:0000256" key="1">
    <source>
        <dbReference type="SAM" id="Coils"/>
    </source>
</evidence>
<proteinExistence type="predicted"/>
<comment type="caution">
    <text evidence="2">The sequence shown here is derived from an EMBL/GenBank/DDBJ whole genome shotgun (WGS) entry which is preliminary data.</text>
</comment>
<dbReference type="AlphaFoldDB" id="A0A3R8RZC7"/>
<feature type="coiled-coil region" evidence="1">
    <location>
        <begin position="58"/>
        <end position="85"/>
    </location>
</feature>
<keyword evidence="1" id="KW-0175">Coiled coil</keyword>
<dbReference type="EMBL" id="RSED01000048">
    <property type="protein sequence ID" value="RRR99888.1"/>
    <property type="molecule type" value="Genomic_DNA"/>
</dbReference>
<accession>A0A3R8RZC7</accession>
<organism evidence="2 3">
    <name type="scientific">Aquabacterium soli</name>
    <dbReference type="NCBI Taxonomy" id="2493092"/>
    <lineage>
        <taxon>Bacteria</taxon>
        <taxon>Pseudomonadati</taxon>
        <taxon>Pseudomonadota</taxon>
        <taxon>Betaproteobacteria</taxon>
        <taxon>Burkholderiales</taxon>
        <taxon>Aquabacterium</taxon>
    </lineage>
</organism>
<name>A0A3R8RZC7_9BURK</name>
<keyword evidence="3" id="KW-1185">Reference proteome</keyword>
<evidence type="ECO:0000313" key="2">
    <source>
        <dbReference type="EMBL" id="RRR99888.1"/>
    </source>
</evidence>
<evidence type="ECO:0000313" key="3">
    <source>
        <dbReference type="Proteomes" id="UP000269265"/>
    </source>
</evidence>
<dbReference type="Proteomes" id="UP000269265">
    <property type="component" value="Unassembled WGS sequence"/>
</dbReference>